<protein>
    <submittedName>
        <fullName evidence="1">Uncharacterized protein</fullName>
    </submittedName>
</protein>
<organism evidence="1 2">
    <name type="scientific">Fructilactobacillus fructivorans</name>
    <dbReference type="NCBI Taxonomy" id="1614"/>
    <lineage>
        <taxon>Bacteria</taxon>
        <taxon>Bacillati</taxon>
        <taxon>Bacillota</taxon>
        <taxon>Bacilli</taxon>
        <taxon>Lactobacillales</taxon>
        <taxon>Lactobacillaceae</taxon>
        <taxon>Fructilactobacillus</taxon>
    </lineage>
</organism>
<dbReference type="Proteomes" id="UP000031397">
    <property type="component" value="Unassembled WGS sequence"/>
</dbReference>
<reference evidence="1 2" key="1">
    <citation type="submission" date="2014-06" db="EMBL/GenBank/DDBJ databases">
        <title>Functional and comparative genomic analyses of the Drosophila gut microbiota identify candidate symbiosis factors.</title>
        <authorList>
            <person name="Newell P.D."/>
            <person name="Chaston J.M."/>
            <person name="Douglas A.E."/>
        </authorList>
    </citation>
    <scope>NUCLEOTIDE SEQUENCE [LARGE SCALE GENOMIC DNA]</scope>
    <source>
        <strain evidence="1 2">DmCS_002</strain>
    </source>
</reference>
<dbReference type="RefSeq" id="WP_029327145.1">
    <property type="nucleotide sequence ID" value="NZ_JOJZ01000009.1"/>
</dbReference>
<name>A0A0C1Q3G6_9LACO</name>
<dbReference type="AlphaFoldDB" id="A0A0C1Q3G6"/>
<accession>A0A0C1Q3G6</accession>
<dbReference type="EMBL" id="JOJZ01000009">
    <property type="protein sequence ID" value="KID42423.1"/>
    <property type="molecule type" value="Genomic_DNA"/>
</dbReference>
<dbReference type="GeneID" id="74913038"/>
<keyword evidence="2" id="KW-1185">Reference proteome</keyword>
<evidence type="ECO:0000313" key="1">
    <source>
        <dbReference type="EMBL" id="KID42423.1"/>
    </source>
</evidence>
<dbReference type="PATRIC" id="fig|1614.10.peg.1145"/>
<gene>
    <name evidence="1" type="ORF">LfDm3_0352</name>
</gene>
<sequence length="59" mass="6854">MVLTLFHPNPWVGISLNVILIMILWLFPEGSNKINKFFKYIITAVFLISIILIVAQMMF</sequence>
<proteinExistence type="predicted"/>
<comment type="caution">
    <text evidence="1">The sequence shown here is derived from an EMBL/GenBank/DDBJ whole genome shotgun (WGS) entry which is preliminary data.</text>
</comment>
<evidence type="ECO:0000313" key="2">
    <source>
        <dbReference type="Proteomes" id="UP000031397"/>
    </source>
</evidence>